<dbReference type="InterPro" id="IPR002938">
    <property type="entry name" value="FAD-bd"/>
</dbReference>
<dbReference type="GO" id="GO:0016709">
    <property type="term" value="F:oxidoreductase activity, acting on paired donors, with incorporation or reduction of molecular oxygen, NAD(P)H as one donor, and incorporation of one atom of oxygen"/>
    <property type="evidence" value="ECO:0007669"/>
    <property type="project" value="UniProtKB-ARBA"/>
</dbReference>
<dbReference type="PANTHER" id="PTHR43004">
    <property type="entry name" value="TRK SYSTEM POTASSIUM UPTAKE PROTEIN"/>
    <property type="match status" value="1"/>
</dbReference>
<evidence type="ECO:0000256" key="3">
    <source>
        <dbReference type="ARBA" id="ARBA00022827"/>
    </source>
</evidence>
<keyword evidence="3" id="KW-0274">FAD</keyword>
<sequence length="90" mass="9612">MFTRLGSGESGQGGVILIGDAAHVHSHVGGQGMNLGLRDAIFLGDALTRHIHATKTKPRPEADVILHKFATVRRARARIDQAYAGPFVSL</sequence>
<dbReference type="Pfam" id="PF01494">
    <property type="entry name" value="FAD_binding_3"/>
    <property type="match status" value="1"/>
</dbReference>
<keyword evidence="7" id="KW-1185">Reference proteome</keyword>
<feature type="domain" description="FAD-binding" evidence="5">
    <location>
        <begin position="12"/>
        <end position="52"/>
    </location>
</feature>
<dbReference type="AlphaFoldDB" id="A0A8I3ABS9"/>
<evidence type="ECO:0000256" key="2">
    <source>
        <dbReference type="ARBA" id="ARBA00022630"/>
    </source>
</evidence>
<evidence type="ECO:0000313" key="6">
    <source>
        <dbReference type="EMBL" id="KAG6376866.1"/>
    </source>
</evidence>
<proteinExistence type="predicted"/>
<dbReference type="OrthoDB" id="2682453at2759"/>
<reference evidence="6" key="1">
    <citation type="submission" date="2021-03" db="EMBL/GenBank/DDBJ databases">
        <title>Evolutionary innovations through gain and loss of genes in the ectomycorrhizal Boletales.</title>
        <authorList>
            <person name="Wu G."/>
            <person name="Miyauchi S."/>
            <person name="Morin E."/>
            <person name="Yang Z.-L."/>
            <person name="Xu J."/>
            <person name="Martin F.M."/>
        </authorList>
    </citation>
    <scope>NUCLEOTIDE SEQUENCE</scope>
    <source>
        <strain evidence="6">BR01</strain>
    </source>
</reference>
<keyword evidence="2" id="KW-0285">Flavoprotein</keyword>
<gene>
    <name evidence="6" type="ORF">JVT61DRAFT_892</name>
</gene>
<evidence type="ECO:0000313" key="7">
    <source>
        <dbReference type="Proteomes" id="UP000683000"/>
    </source>
</evidence>
<evidence type="ECO:0000256" key="1">
    <source>
        <dbReference type="ARBA" id="ARBA00001974"/>
    </source>
</evidence>
<comment type="cofactor">
    <cofactor evidence="1">
        <name>FAD</name>
        <dbReference type="ChEBI" id="CHEBI:57692"/>
    </cofactor>
</comment>
<keyword evidence="4" id="KW-0560">Oxidoreductase</keyword>
<organism evidence="6 7">
    <name type="scientific">Boletus reticuloceps</name>
    <dbReference type="NCBI Taxonomy" id="495285"/>
    <lineage>
        <taxon>Eukaryota</taxon>
        <taxon>Fungi</taxon>
        <taxon>Dikarya</taxon>
        <taxon>Basidiomycota</taxon>
        <taxon>Agaricomycotina</taxon>
        <taxon>Agaricomycetes</taxon>
        <taxon>Agaricomycetidae</taxon>
        <taxon>Boletales</taxon>
        <taxon>Boletineae</taxon>
        <taxon>Boletaceae</taxon>
        <taxon>Boletoideae</taxon>
        <taxon>Boletus</taxon>
    </lineage>
</organism>
<dbReference type="InterPro" id="IPR036188">
    <property type="entry name" value="FAD/NAD-bd_sf"/>
</dbReference>
<protein>
    <recommendedName>
        <fullName evidence="5">FAD-binding domain-containing protein</fullName>
    </recommendedName>
</protein>
<dbReference type="Proteomes" id="UP000683000">
    <property type="component" value="Unassembled WGS sequence"/>
</dbReference>
<dbReference type="Gene3D" id="3.50.50.60">
    <property type="entry name" value="FAD/NAD(P)-binding domain"/>
    <property type="match status" value="1"/>
</dbReference>
<comment type="caution">
    <text evidence="6">The sequence shown here is derived from an EMBL/GenBank/DDBJ whole genome shotgun (WGS) entry which is preliminary data.</text>
</comment>
<dbReference type="InterPro" id="IPR050641">
    <property type="entry name" value="RIFMO-like"/>
</dbReference>
<dbReference type="PANTHER" id="PTHR43004:SF19">
    <property type="entry name" value="BINDING MONOOXYGENASE, PUTATIVE (JCVI)-RELATED"/>
    <property type="match status" value="1"/>
</dbReference>
<dbReference type="GO" id="GO:0071949">
    <property type="term" value="F:FAD binding"/>
    <property type="evidence" value="ECO:0007669"/>
    <property type="project" value="InterPro"/>
</dbReference>
<evidence type="ECO:0000259" key="5">
    <source>
        <dbReference type="Pfam" id="PF01494"/>
    </source>
</evidence>
<name>A0A8I3ABS9_9AGAM</name>
<evidence type="ECO:0000256" key="4">
    <source>
        <dbReference type="ARBA" id="ARBA00023002"/>
    </source>
</evidence>
<dbReference type="EMBL" id="JAGFBS010000010">
    <property type="protein sequence ID" value="KAG6376866.1"/>
    <property type="molecule type" value="Genomic_DNA"/>
</dbReference>
<accession>A0A8I3ABS9</accession>
<dbReference type="SUPFAM" id="SSF51905">
    <property type="entry name" value="FAD/NAD(P)-binding domain"/>
    <property type="match status" value="1"/>
</dbReference>